<feature type="compositionally biased region" description="Basic and acidic residues" evidence="3">
    <location>
        <begin position="774"/>
        <end position="785"/>
    </location>
</feature>
<feature type="compositionally biased region" description="Pro residues" evidence="3">
    <location>
        <begin position="941"/>
        <end position="951"/>
    </location>
</feature>
<dbReference type="InterPro" id="IPR011992">
    <property type="entry name" value="EF-hand-dom_pair"/>
</dbReference>
<evidence type="ECO:0000259" key="5">
    <source>
        <dbReference type="PROSITE" id="PS50222"/>
    </source>
</evidence>
<evidence type="ECO:0000313" key="6">
    <source>
        <dbReference type="EMBL" id="GAA95389.1"/>
    </source>
</evidence>
<dbReference type="GO" id="GO:0005096">
    <property type="term" value="F:GTPase activator activity"/>
    <property type="evidence" value="ECO:0007669"/>
    <property type="project" value="UniProtKB-KW"/>
</dbReference>
<dbReference type="Gene3D" id="1.10.472.80">
    <property type="entry name" value="Ypt/Rab-GAP domain of gyp1p, domain 3"/>
    <property type="match status" value="1"/>
</dbReference>
<dbReference type="STRING" id="764103.G7DXS9"/>
<evidence type="ECO:0000259" key="4">
    <source>
        <dbReference type="PROSITE" id="PS50086"/>
    </source>
</evidence>
<dbReference type="OMA" id="IYMSETQ"/>
<dbReference type="Pfam" id="PF00566">
    <property type="entry name" value="RabGAP-TBC"/>
    <property type="match status" value="1"/>
</dbReference>
<dbReference type="SUPFAM" id="SSF47923">
    <property type="entry name" value="Ypt/Rab-GAP domain of gyp1p"/>
    <property type="match status" value="2"/>
</dbReference>
<dbReference type="GO" id="GO:0031267">
    <property type="term" value="F:small GTPase binding"/>
    <property type="evidence" value="ECO:0007669"/>
    <property type="project" value="TreeGrafter"/>
</dbReference>
<dbReference type="SMART" id="SM00164">
    <property type="entry name" value="TBC"/>
    <property type="match status" value="1"/>
</dbReference>
<dbReference type="RefSeq" id="XP_014569765.1">
    <property type="nucleotide sequence ID" value="XM_014714279.1"/>
</dbReference>
<dbReference type="OrthoDB" id="17687at2759"/>
<reference evidence="6 7" key="2">
    <citation type="journal article" date="2012" name="Open Biol.">
        <title>Characteristics of nucleosomes and linker DNA regions on the genome of the basidiomycete Mixia osmundae revealed by mono- and dinucleosome mapping.</title>
        <authorList>
            <person name="Nishida H."/>
            <person name="Kondo S."/>
            <person name="Matsumoto T."/>
            <person name="Suzuki Y."/>
            <person name="Yoshikawa H."/>
            <person name="Taylor T.D."/>
            <person name="Sugiyama J."/>
        </authorList>
    </citation>
    <scope>NUCLEOTIDE SEQUENCE [LARGE SCALE GENOMIC DNA]</scope>
    <source>
        <strain evidence="7">CBS 9802 / IAM 14324 / JCM 22182 / KY 12970</strain>
    </source>
</reference>
<dbReference type="EMBL" id="BABT02000061">
    <property type="protein sequence ID" value="GAA95389.1"/>
    <property type="molecule type" value="Genomic_DNA"/>
</dbReference>
<dbReference type="PROSITE" id="PS50222">
    <property type="entry name" value="EF_HAND_2"/>
    <property type="match status" value="1"/>
</dbReference>
<dbReference type="PANTHER" id="PTHR47219">
    <property type="entry name" value="RAB GTPASE-ACTIVATING PROTEIN 1-LIKE"/>
    <property type="match status" value="1"/>
</dbReference>
<dbReference type="AlphaFoldDB" id="G7DXS9"/>
<dbReference type="eggNOG" id="KOG4347">
    <property type="taxonomic scope" value="Eukaryota"/>
</dbReference>
<dbReference type="PROSITE" id="PS00018">
    <property type="entry name" value="EF_HAND_1"/>
    <property type="match status" value="1"/>
</dbReference>
<dbReference type="SUPFAM" id="SSF47473">
    <property type="entry name" value="EF-hand"/>
    <property type="match status" value="1"/>
</dbReference>
<comment type="caution">
    <text evidence="6">The sequence shown here is derived from an EMBL/GenBank/DDBJ whole genome shotgun (WGS) entry which is preliminary data.</text>
</comment>
<accession>G7DXS9</accession>
<reference evidence="6 7" key="1">
    <citation type="journal article" date="2011" name="J. Gen. Appl. Microbiol.">
        <title>Draft genome sequencing of the enigmatic basidiomycete Mixia osmundae.</title>
        <authorList>
            <person name="Nishida H."/>
            <person name="Nagatsuka Y."/>
            <person name="Sugiyama J."/>
        </authorList>
    </citation>
    <scope>NUCLEOTIDE SEQUENCE [LARGE SCALE GENOMIC DNA]</scope>
    <source>
        <strain evidence="7">CBS 9802 / IAM 14324 / JCM 22182 / KY 12970</strain>
    </source>
</reference>
<dbReference type="Gene3D" id="1.10.238.10">
    <property type="entry name" value="EF-hand"/>
    <property type="match status" value="1"/>
</dbReference>
<dbReference type="FunFam" id="1.10.472.80:FF:000051">
    <property type="entry name" value="Probable MDR1-Mac1p interacting protein"/>
    <property type="match status" value="1"/>
</dbReference>
<dbReference type="InterPro" id="IPR018247">
    <property type="entry name" value="EF_Hand_1_Ca_BS"/>
</dbReference>
<dbReference type="PROSITE" id="PS50086">
    <property type="entry name" value="TBC_RABGAP"/>
    <property type="match status" value="1"/>
</dbReference>
<proteinExistence type="predicted"/>
<keyword evidence="1" id="KW-0343">GTPase activation</keyword>
<gene>
    <name evidence="6" type="primary">Mo02043</name>
    <name evidence="6" type="ORF">E5Q_02043</name>
</gene>
<dbReference type="InterPro" id="IPR004182">
    <property type="entry name" value="GRAM"/>
</dbReference>
<evidence type="ECO:0000256" key="1">
    <source>
        <dbReference type="ARBA" id="ARBA00022468"/>
    </source>
</evidence>
<feature type="domain" description="EF-hand" evidence="5">
    <location>
        <begin position="706"/>
        <end position="741"/>
    </location>
</feature>
<dbReference type="InterPro" id="IPR035969">
    <property type="entry name" value="Rab-GAP_TBC_sf"/>
</dbReference>
<dbReference type="InParanoid" id="G7DXS9"/>
<feature type="region of interest" description="Disordered" evidence="3">
    <location>
        <begin position="939"/>
        <end position="1044"/>
    </location>
</feature>
<dbReference type="Proteomes" id="UP000009131">
    <property type="component" value="Unassembled WGS sequence"/>
</dbReference>
<dbReference type="PANTHER" id="PTHR47219:SF20">
    <property type="entry name" value="TBC1 DOMAIN FAMILY MEMBER 2B"/>
    <property type="match status" value="1"/>
</dbReference>
<feature type="compositionally biased region" description="Basic and acidic residues" evidence="3">
    <location>
        <begin position="981"/>
        <end position="993"/>
    </location>
</feature>
<dbReference type="InterPro" id="IPR002048">
    <property type="entry name" value="EF_hand_dom"/>
</dbReference>
<dbReference type="InterPro" id="IPR000195">
    <property type="entry name" value="Rab-GAP-TBC_dom"/>
</dbReference>
<evidence type="ECO:0000256" key="2">
    <source>
        <dbReference type="ARBA" id="ARBA00022837"/>
    </source>
</evidence>
<evidence type="ECO:0000256" key="3">
    <source>
        <dbReference type="SAM" id="MobiDB-lite"/>
    </source>
</evidence>
<feature type="region of interest" description="Disordered" evidence="3">
    <location>
        <begin position="771"/>
        <end position="794"/>
    </location>
</feature>
<protein>
    <recommendedName>
        <fullName evidence="8">Rab-GAP TBC domain-containing protein</fullName>
    </recommendedName>
</protein>
<dbReference type="HOGENOM" id="CLU_003538_0_0_1"/>
<dbReference type="FunFam" id="1.10.8.270:FF:000015">
    <property type="entry name" value="GTPase activating protein (Gyp2)"/>
    <property type="match status" value="1"/>
</dbReference>
<keyword evidence="2" id="KW-0106">Calcium</keyword>
<keyword evidence="7" id="KW-1185">Reference proteome</keyword>
<name>G7DXS9_MIXOS</name>
<dbReference type="GO" id="GO:0005509">
    <property type="term" value="F:calcium ion binding"/>
    <property type="evidence" value="ECO:0007669"/>
    <property type="project" value="InterPro"/>
</dbReference>
<evidence type="ECO:0000313" key="7">
    <source>
        <dbReference type="Proteomes" id="UP000009131"/>
    </source>
</evidence>
<evidence type="ECO:0008006" key="8">
    <source>
        <dbReference type="Google" id="ProtNLM"/>
    </source>
</evidence>
<dbReference type="Pfam" id="PF02893">
    <property type="entry name" value="GRAM"/>
    <property type="match status" value="1"/>
</dbReference>
<feature type="domain" description="Rab-GAP TBC" evidence="4">
    <location>
        <begin position="288"/>
        <end position="476"/>
    </location>
</feature>
<dbReference type="InterPro" id="IPR050302">
    <property type="entry name" value="Rab_GAP_TBC_domain"/>
</dbReference>
<dbReference type="SMART" id="SM00568">
    <property type="entry name" value="GRAM"/>
    <property type="match status" value="1"/>
</dbReference>
<dbReference type="Gene3D" id="1.10.8.270">
    <property type="entry name" value="putative rabgap domain of human tbc1 domain family member 14 like domains"/>
    <property type="match status" value="1"/>
</dbReference>
<organism evidence="6 7">
    <name type="scientific">Mixia osmundae (strain CBS 9802 / IAM 14324 / JCM 22182 / KY 12970)</name>
    <dbReference type="NCBI Taxonomy" id="764103"/>
    <lineage>
        <taxon>Eukaryota</taxon>
        <taxon>Fungi</taxon>
        <taxon>Dikarya</taxon>
        <taxon>Basidiomycota</taxon>
        <taxon>Pucciniomycotina</taxon>
        <taxon>Mixiomycetes</taxon>
        <taxon>Mixiales</taxon>
        <taxon>Mixiaceae</taxon>
        <taxon>Mixia</taxon>
    </lineage>
</organism>
<dbReference type="FunCoup" id="G7DXS9">
    <property type="interactions" value="133"/>
</dbReference>
<sequence>MLRRSQHQTYFKDPTKDELFRRFFGLPETESSLIEVNSILGLKGKTELYSGKVHLTPRFICFISLDRRACRLVMPLCCIRRVEKLGTGTGLTSGPAKHGPGSSSQSPARVVTVGVGVYALSLETWHGSKIMLQLNALRNVCDSFSGILKSQLKTVLPEMKTLKRTTSTFFSEILIAEEVQAGIVDDAVPKLPPLASPNLMDDDDLIPNGVDSKGKAKEVEGHGQPWTTRGGLDQGWHGGLGLVFRYPGDARKLREKSKMKLWKDLIRINGRNLTLVQYPSFARLIQVGLPNRLRGEIWEITSGSGLLRMSHQGEYERILVDHAGQTSMSTDEIEKDLYRSLPEYPAYQTEEGIAALRRVLSAYSWKNPDLGYCQAMNIIVASFLIYLSEEQCFWLLNVLCDQLVPGYYSPSMVGTLLDQKVFETLVQKTLPIIHDHFREADVQLQVVSLPWFLSLFISSMPMVFAFRVVDCFFLMGPKVLFQISLAILKINGEELLQVTDDGMFINCIKTYFASLGQSAHPDSDDSRLRQVTKFQELLVVAFREFSHITEDTIAAQRKRFRTEIVESIETYAKRTAVRNLRRPGRLDKDKLGIIYDNFQMAIFQTKETMEATGSKEARPGVVVDRSDPDRPEIRIDRTAFQQLMANLTTWGRDERIVRNAFHEHLVRMPVDHDLINRIFYAWDVDRKGALSLQNIVSGLDRAMFNDLMGNIEWFFTLHDNNKDGALTKDEVLQLSESLLFIFRNEPGDQYLGAVSNLMQNCFEYAEALQPPADKAAEDRQEEERKTHGRRKSLVEENSRHPYLNLATFRMVVLADELLESFFDADLTHSWQLEVLVDETPVAPKTGAGRLLGGLIGMFVNDDNRERINRLADHVGQRLEIQTVENKPAIGKLQGAAAYAEPKARESLLTPYSPRPGGSFVPASPATNINPLSAAAMRQPAYPSPWADPSPDNPAVGPDPVELASRPQFAIDFGEDEDEADDHAQSHDDQRLMDEVDDFLQVHGGNTPEASGLTKEEQATAAGLLKEQASSPEKTQAVLEANPWS</sequence>